<dbReference type="AlphaFoldDB" id="A0A0F6CLG5"/>
<accession>A0A0F6CLG5</accession>
<dbReference type="EMBL" id="CP006916">
    <property type="protein sequence ID" value="AHB99937.1"/>
    <property type="molecule type" value="Genomic_DNA"/>
</dbReference>
<sequence>MADRPMNNKAKLAKVAKLKKSLSIRMKKQLLYGAFAFAFAGLISGIIGASISATIDSDNKLTSIIQSNSSLVTSTNEGFNDKIDPRKPNPDLNKFIGDLSASYADREKGIVDLTTNQIKPFDQNKLSDAYIGANGELLTKEQAAASLLPEYKLIKKYAYGSGDKLYDSLDELKNNFWNNISENSIAYYVFKDKNGQNHYFNPLNKNDINKFKEFVINQAINGDDKFSLDYYIPYSNDKNNSTYVSLSKSSAVFSDQGNFTLSSDANLGRAFDQKINQLFNQKTNDIFSQSSFLPTISLPKTAINVHQRSGLYLDYPTAPNYGFDKYFGIGFKDQNQDWNNVSISDKLVVNQGFSVNDLIANLQKISSPDFVSKNFDSVQLNSRYQRNNKGSIIPSTTSLDSSVSNYGLGLNQEQDNLKPLIATYSSIGRNKSDTEVAKLLDKEFLKTHAYIKNRSFVTKDGVKLFGKNIGLIYKGNLYGYTVHGDPYIAKNNYNGDHRNKVFIYHDTFSNNSWWLKAGNFNKDGFIQYSPYYFGFGNLENANKAYGLYPESVGISNDTLHVGADIFDLTTNRRNAVGLVADIKNPGKRWDGWVSALTFIPSYWESYRISAENRKLYLNVDVDWKLDNQTITNKEEFIRKISEKFGLNYSGNNNFAINPNSEFYKSYLSQSYINGASTYAILSGFSDFSSLNKILDENFLNVAKSQVNKFAQFYDKTVATFSLGNGRDNRFVDYVFTYYDLLRANSNLSYNSINLSSAYNTNFLTRHVFDVKDIKPVLTYGTNKQPLFEIDLSSDKKNLLIQSLGSNQNNFKQALLSTLTRLPLDQLHNSLTNLSNHYKVDGIDLSAYSYDLKYQKYLELNSNNNQVKLKAEYQTNNKINLPILPKGIDQDQFATLVTDNNTWFPITYMWKFYQEALSRLSSDSITKSGDQIVTDPNNLLVLQGGINTFTELRYGKYYNITGTDINLSIDSSSDKHSLFFDSIQSRELTKYFIGQFSNKANVDNNYEIVLYYNNATNQKLGLVRGNYKNLSRLEKESKNRALIELKPKVDENYKFYIDKDTTTKIKNTVFTLYPLKLQNGRTLYFDTLDHLKAYRGE</sequence>
<name>A0A0F6CLG5_MYCGL</name>
<dbReference type="RefSeq" id="WP_023893742.1">
    <property type="nucleotide sequence ID" value="NC_023030.2"/>
</dbReference>
<proteinExistence type="predicted"/>
<dbReference type="Proteomes" id="UP000018735">
    <property type="component" value="Chromosome"/>
</dbReference>
<dbReference type="SMR" id="A0A0F6CLG5"/>
<reference evidence="1 2" key="1">
    <citation type="journal article" date="2011" name="PLoS ONE">
        <title>Core proteome of the minimal cell: comparative proteomics of three mollicute species.</title>
        <authorList>
            <person name="Fisunov G.Y."/>
            <person name="Alexeev D.G."/>
            <person name="Bazaleev N.A."/>
            <person name="Ladygina V.G."/>
            <person name="Galyamina M.A."/>
            <person name="Kondratov I.G."/>
            <person name="Zhukova N.A."/>
            <person name="Serebryakova M.V."/>
            <person name="Demina I.A."/>
            <person name="Govorun V.M."/>
        </authorList>
    </citation>
    <scope>NUCLEOTIDE SEQUENCE [LARGE SCALE GENOMIC DNA]</scope>
    <source>
        <strain evidence="1 2">S6</strain>
    </source>
</reference>
<evidence type="ECO:0000313" key="1">
    <source>
        <dbReference type="EMBL" id="AHB99937.1"/>
    </source>
</evidence>
<dbReference type="HOGENOM" id="CLU_283979_0_0_14"/>
<organism evidence="1 2">
    <name type="scientific">Mycoplasmoides gallisepticum S6</name>
    <dbReference type="NCBI Taxonomy" id="1006581"/>
    <lineage>
        <taxon>Bacteria</taxon>
        <taxon>Bacillati</taxon>
        <taxon>Mycoplasmatota</taxon>
        <taxon>Mycoplasmoidales</taxon>
        <taxon>Mycoplasmoidaceae</taxon>
        <taxon>Mycoplasmoides</taxon>
    </lineage>
</organism>
<gene>
    <name evidence="1" type="ORF">GCW_03845</name>
</gene>
<dbReference type="KEGG" id="mgz:GCW_03845"/>
<protein>
    <submittedName>
        <fullName evidence="1">Uncharacterized protein</fullName>
    </submittedName>
</protein>
<evidence type="ECO:0000313" key="2">
    <source>
        <dbReference type="Proteomes" id="UP000018735"/>
    </source>
</evidence>